<dbReference type="Proteomes" id="UP000197007">
    <property type="component" value="Chromosome"/>
</dbReference>
<name>A0A1Z4BL17_9FLAO</name>
<proteinExistence type="predicted"/>
<evidence type="ECO:0000313" key="1">
    <source>
        <dbReference type="EMBL" id="ASF41967.1"/>
    </source>
</evidence>
<organism evidence="1 2">
    <name type="scientific">Capnocytophaga endodontalis</name>
    <dbReference type="NCBI Taxonomy" id="2708117"/>
    <lineage>
        <taxon>Bacteria</taxon>
        <taxon>Pseudomonadati</taxon>
        <taxon>Bacteroidota</taxon>
        <taxon>Flavobacteriia</taxon>
        <taxon>Flavobacteriales</taxon>
        <taxon>Flavobacteriaceae</taxon>
        <taxon>Capnocytophaga</taxon>
    </lineage>
</organism>
<keyword evidence="2" id="KW-1185">Reference proteome</keyword>
<sequence length="180" mass="20296">MKYLNTIIAALLLIACNSKEEDPAPEDYQKLFPFKGIEKPTINYEDLVHKQCDIEHFVYPSIDAPQEAREYTVTLTYQCQRGEGNTREPRYYVCYVNANKERVVLSTTTTTQTLTFTLPSGYPLYLGVYGGGERESRVSAQLTAVDTQGVVNIPTLQYIAAQNTDGTDNITPYCEYIVLP</sequence>
<dbReference type="KEGG" id="capn:CBG49_02040"/>
<accession>A0A1Z4BL17</accession>
<dbReference type="AlphaFoldDB" id="A0A1Z4BL17"/>
<gene>
    <name evidence="1" type="ORF">CBG49_02040</name>
</gene>
<reference evidence="2" key="1">
    <citation type="submission" date="2017-06" db="EMBL/GenBank/DDBJ databases">
        <title>Complete genome sequence of Capnocytophaga sp. KCOM 1579 (=ChDC OS43) isolated from a human refractory periapical abscess lesion.</title>
        <authorList>
            <person name="Kook J.-K."/>
            <person name="Park S.-N."/>
            <person name="Lim Y.K."/>
            <person name="Roh H."/>
        </authorList>
    </citation>
    <scope>NUCLEOTIDE SEQUENCE [LARGE SCALE GENOMIC DNA]</scope>
    <source>
        <strain evidence="2">ChDC OS43</strain>
    </source>
</reference>
<protein>
    <recommendedName>
        <fullName evidence="3">Lipoprotein</fullName>
    </recommendedName>
</protein>
<evidence type="ECO:0000313" key="2">
    <source>
        <dbReference type="Proteomes" id="UP000197007"/>
    </source>
</evidence>
<dbReference type="RefSeq" id="WP_088593164.1">
    <property type="nucleotide sequence ID" value="NZ_CP022022.1"/>
</dbReference>
<dbReference type="EMBL" id="CP022022">
    <property type="protein sequence ID" value="ASF41967.1"/>
    <property type="molecule type" value="Genomic_DNA"/>
</dbReference>
<dbReference type="PROSITE" id="PS51257">
    <property type="entry name" value="PROKAR_LIPOPROTEIN"/>
    <property type="match status" value="1"/>
</dbReference>
<evidence type="ECO:0008006" key="3">
    <source>
        <dbReference type="Google" id="ProtNLM"/>
    </source>
</evidence>